<evidence type="ECO:0000313" key="3">
    <source>
        <dbReference type="EMBL" id="CDO98447.1"/>
    </source>
</evidence>
<gene>
    <name evidence="3" type="ORF">GSCOC_T00022539001</name>
</gene>
<dbReference type="OMA" id="RHFSYAQ"/>
<feature type="transmembrane region" description="Helical" evidence="2">
    <location>
        <begin position="319"/>
        <end position="338"/>
    </location>
</feature>
<dbReference type="AlphaFoldDB" id="A0A068TQX8"/>
<keyword evidence="4" id="KW-1185">Reference proteome</keyword>
<accession>A0A068TQX8</accession>
<feature type="compositionally biased region" description="Basic and acidic residues" evidence="1">
    <location>
        <begin position="63"/>
        <end position="80"/>
    </location>
</feature>
<evidence type="ECO:0000256" key="2">
    <source>
        <dbReference type="SAM" id="Phobius"/>
    </source>
</evidence>
<organism evidence="3 4">
    <name type="scientific">Coffea canephora</name>
    <name type="common">Robusta coffee</name>
    <dbReference type="NCBI Taxonomy" id="49390"/>
    <lineage>
        <taxon>Eukaryota</taxon>
        <taxon>Viridiplantae</taxon>
        <taxon>Streptophyta</taxon>
        <taxon>Embryophyta</taxon>
        <taxon>Tracheophyta</taxon>
        <taxon>Spermatophyta</taxon>
        <taxon>Magnoliopsida</taxon>
        <taxon>eudicotyledons</taxon>
        <taxon>Gunneridae</taxon>
        <taxon>Pentapetalae</taxon>
        <taxon>asterids</taxon>
        <taxon>lamiids</taxon>
        <taxon>Gentianales</taxon>
        <taxon>Rubiaceae</taxon>
        <taxon>Ixoroideae</taxon>
        <taxon>Gardenieae complex</taxon>
        <taxon>Bertiereae - Coffeeae clade</taxon>
        <taxon>Coffeeae</taxon>
        <taxon>Coffea</taxon>
    </lineage>
</organism>
<feature type="region of interest" description="Disordered" evidence="1">
    <location>
        <begin position="16"/>
        <end position="209"/>
    </location>
</feature>
<dbReference type="NCBIfam" id="TIGR01571">
    <property type="entry name" value="A_thal_Cys_rich"/>
    <property type="match status" value="1"/>
</dbReference>
<evidence type="ECO:0000256" key="1">
    <source>
        <dbReference type="SAM" id="MobiDB-lite"/>
    </source>
</evidence>
<dbReference type="Gramene" id="CDO98447">
    <property type="protein sequence ID" value="CDO98447"/>
    <property type="gene ID" value="GSCOC_T00022539001"/>
</dbReference>
<evidence type="ECO:0000313" key="4">
    <source>
        <dbReference type="Proteomes" id="UP000295252"/>
    </source>
</evidence>
<dbReference type="Pfam" id="PF04749">
    <property type="entry name" value="PLAC8"/>
    <property type="match status" value="1"/>
</dbReference>
<dbReference type="PANTHER" id="PTHR15907">
    <property type="entry name" value="DUF614 FAMILY PROTEIN-RELATED"/>
    <property type="match status" value="1"/>
</dbReference>
<sequence>MIVISSPLPKQYVELIMGRPDANSGPSHRGGQHQQPQEYHFQPATQSPETIDDAPPPFETSNDEIHQENYEHEQPQKEEIAGQQNQHAQSHPTPSRGPMAFPPQNTQMRSSPTGHQPQAFPPTQDQTQAFPPPQGKPQAFPPSQDHQPEAFPPSQGHQPQAFPPPQDHQPQAFPPAQGHQPQAFPPSQGQQPQAFPPPQGKPQAFPPQQSAFQQPNMAQFPQAATFSQPAMGVGGQVPIYQAMPNSPLVHPHAQVINNTPMTGFPVAQVLPTQPWKTALFACMDDPTNALITACFPCVTFGQIAEIVDSGQTSCGTSGMLYGLIACFIAMPCLLSCTYRTKLRNRYGLMEAPAPDWMIHCFCEWCALCQEYRELKERNLDPSIGWLGNVAKSQQMAQQAAMTPPAKQTMMG</sequence>
<name>A0A068TQX8_COFCA</name>
<dbReference type="OrthoDB" id="1045822at2759"/>
<dbReference type="InParanoid" id="A0A068TQX8"/>
<dbReference type="EMBL" id="HG739086">
    <property type="protein sequence ID" value="CDO98447.1"/>
    <property type="molecule type" value="Genomic_DNA"/>
</dbReference>
<feature type="compositionally biased region" description="Low complexity" evidence="1">
    <location>
        <begin position="180"/>
        <end position="193"/>
    </location>
</feature>
<dbReference type="InterPro" id="IPR006461">
    <property type="entry name" value="PLAC_motif_containing"/>
</dbReference>
<keyword evidence="2" id="KW-0472">Membrane</keyword>
<protein>
    <submittedName>
        <fullName evidence="3">Uncharacterized protein</fullName>
    </submittedName>
</protein>
<dbReference type="PhylomeDB" id="A0A068TQX8"/>
<reference evidence="4" key="1">
    <citation type="journal article" date="2014" name="Science">
        <title>The coffee genome provides insight into the convergent evolution of caffeine biosynthesis.</title>
        <authorList>
            <person name="Denoeud F."/>
            <person name="Carretero-Paulet L."/>
            <person name="Dereeper A."/>
            <person name="Droc G."/>
            <person name="Guyot R."/>
            <person name="Pietrella M."/>
            <person name="Zheng C."/>
            <person name="Alberti A."/>
            <person name="Anthony F."/>
            <person name="Aprea G."/>
            <person name="Aury J.M."/>
            <person name="Bento P."/>
            <person name="Bernard M."/>
            <person name="Bocs S."/>
            <person name="Campa C."/>
            <person name="Cenci A."/>
            <person name="Combes M.C."/>
            <person name="Crouzillat D."/>
            <person name="Da Silva C."/>
            <person name="Daddiego L."/>
            <person name="De Bellis F."/>
            <person name="Dussert S."/>
            <person name="Garsmeur O."/>
            <person name="Gayraud T."/>
            <person name="Guignon V."/>
            <person name="Jahn K."/>
            <person name="Jamilloux V."/>
            <person name="Joet T."/>
            <person name="Labadie K."/>
            <person name="Lan T."/>
            <person name="Leclercq J."/>
            <person name="Lepelley M."/>
            <person name="Leroy T."/>
            <person name="Li L.T."/>
            <person name="Librado P."/>
            <person name="Lopez L."/>
            <person name="Munoz A."/>
            <person name="Noel B."/>
            <person name="Pallavicini A."/>
            <person name="Perrotta G."/>
            <person name="Poncet V."/>
            <person name="Pot D."/>
            <person name="Priyono X."/>
            <person name="Rigoreau M."/>
            <person name="Rouard M."/>
            <person name="Rozas J."/>
            <person name="Tranchant-Dubreuil C."/>
            <person name="VanBuren R."/>
            <person name="Zhang Q."/>
            <person name="Andrade A.C."/>
            <person name="Argout X."/>
            <person name="Bertrand B."/>
            <person name="de Kochko A."/>
            <person name="Graziosi G."/>
            <person name="Henry R.J."/>
            <person name="Jayarama X."/>
            <person name="Ming R."/>
            <person name="Nagai C."/>
            <person name="Rounsley S."/>
            <person name="Sankoff D."/>
            <person name="Giuliano G."/>
            <person name="Albert V.A."/>
            <person name="Wincker P."/>
            <person name="Lashermes P."/>
        </authorList>
    </citation>
    <scope>NUCLEOTIDE SEQUENCE [LARGE SCALE GENOMIC DNA]</scope>
    <source>
        <strain evidence="4">cv. DH200-94</strain>
    </source>
</reference>
<proteinExistence type="predicted"/>
<keyword evidence="2" id="KW-0812">Transmembrane</keyword>
<feature type="compositionally biased region" description="Polar residues" evidence="1">
    <location>
        <begin position="82"/>
        <end position="93"/>
    </location>
</feature>
<keyword evidence="2" id="KW-1133">Transmembrane helix</keyword>
<feature type="compositionally biased region" description="Polar residues" evidence="1">
    <location>
        <begin position="103"/>
        <end position="127"/>
    </location>
</feature>
<feature type="compositionally biased region" description="Polar residues" evidence="1">
    <location>
        <begin position="32"/>
        <end position="49"/>
    </location>
</feature>
<dbReference type="Proteomes" id="UP000295252">
    <property type="component" value="Chromosome VI"/>
</dbReference>